<keyword evidence="2" id="KW-1185">Reference proteome</keyword>
<dbReference type="AlphaFoldDB" id="A0A081N6Z6"/>
<sequence>MSTEILKSKALYSKEWGELVIQIVHYKTKGMYEIQFSFNCDGEQTTMLCELYKDDEQGLEWINKAFADYDLGYAEYTAACSYQAGLIQEYDPNCIPVL</sequence>
<evidence type="ECO:0000313" key="2">
    <source>
        <dbReference type="Proteomes" id="UP000028006"/>
    </source>
</evidence>
<gene>
    <name evidence="1" type="ORF">GZ77_07285</name>
</gene>
<dbReference type="EMBL" id="JOKG01000002">
    <property type="protein sequence ID" value="KEQ14219.1"/>
    <property type="molecule type" value="Genomic_DNA"/>
</dbReference>
<protein>
    <submittedName>
        <fullName evidence="1">Uncharacterized protein</fullName>
    </submittedName>
</protein>
<organism evidence="1 2">
    <name type="scientific">Endozoicomonas montiporae</name>
    <dbReference type="NCBI Taxonomy" id="1027273"/>
    <lineage>
        <taxon>Bacteria</taxon>
        <taxon>Pseudomonadati</taxon>
        <taxon>Pseudomonadota</taxon>
        <taxon>Gammaproteobacteria</taxon>
        <taxon>Oceanospirillales</taxon>
        <taxon>Endozoicomonadaceae</taxon>
        <taxon>Endozoicomonas</taxon>
    </lineage>
</organism>
<proteinExistence type="predicted"/>
<dbReference type="RefSeq" id="WP_034873990.1">
    <property type="nucleotide sequence ID" value="NZ_JOKG01000002.1"/>
</dbReference>
<dbReference type="Proteomes" id="UP000028006">
    <property type="component" value="Unassembled WGS sequence"/>
</dbReference>
<name>A0A081N6Z6_9GAMM</name>
<evidence type="ECO:0000313" key="1">
    <source>
        <dbReference type="EMBL" id="KEQ14219.1"/>
    </source>
</evidence>
<comment type="caution">
    <text evidence="1">The sequence shown here is derived from an EMBL/GenBank/DDBJ whole genome shotgun (WGS) entry which is preliminary data.</text>
</comment>
<accession>A0A081N6Z6</accession>
<reference evidence="1 2" key="1">
    <citation type="submission" date="2014-06" db="EMBL/GenBank/DDBJ databases">
        <title>Whole Genome Sequences of Three Symbiotic Endozoicomonas Bacteria.</title>
        <authorList>
            <person name="Neave M.J."/>
            <person name="Apprill A."/>
            <person name="Voolstra C.R."/>
        </authorList>
    </citation>
    <scope>NUCLEOTIDE SEQUENCE [LARGE SCALE GENOMIC DNA]</scope>
    <source>
        <strain evidence="1 2">LMG 24815</strain>
    </source>
</reference>